<protein>
    <submittedName>
        <fullName evidence="1">Uncharacterized protein</fullName>
    </submittedName>
</protein>
<gene>
    <name evidence="1" type="ORF">Osc7112_3948</name>
</gene>
<organism evidence="1 2">
    <name type="scientific">Phormidium nigroviride PCC 7112</name>
    <dbReference type="NCBI Taxonomy" id="179408"/>
    <lineage>
        <taxon>Bacteria</taxon>
        <taxon>Bacillati</taxon>
        <taxon>Cyanobacteriota</taxon>
        <taxon>Cyanophyceae</taxon>
        <taxon>Oscillatoriophycideae</taxon>
        <taxon>Oscillatoriales</taxon>
        <taxon>Oscillatoriaceae</taxon>
        <taxon>Phormidium</taxon>
    </lineage>
</organism>
<proteinExistence type="predicted"/>
<dbReference type="EMBL" id="CP003614">
    <property type="protein sequence ID" value="AFZ08285.1"/>
    <property type="molecule type" value="Genomic_DNA"/>
</dbReference>
<dbReference type="KEGG" id="oni:Osc7112_3948"/>
<dbReference type="STRING" id="179408.Osc7112_3948"/>
<sequence>MGGSAHPTYSRSLPFFREHLIFVKTLILAPDSWLPTAISSLAAFIEMLPFSPQGCFILKKTSLLTLVVPRMPTPPIHDLLGIWWDWGSHGGQPLQENETALLLSLSRFRQRCGIYYLPDGCHDITVP</sequence>
<accession>K9VM16</accession>
<reference evidence="1 2" key="1">
    <citation type="submission" date="2012-05" db="EMBL/GenBank/DDBJ databases">
        <title>Finished chromosome of genome of Oscillatoria sp. PCC 7112.</title>
        <authorList>
            <consortium name="US DOE Joint Genome Institute"/>
            <person name="Gugger M."/>
            <person name="Coursin T."/>
            <person name="Rippka R."/>
            <person name="Tandeau De Marsac N."/>
            <person name="Huntemann M."/>
            <person name="Wei C.-L."/>
            <person name="Han J."/>
            <person name="Detter J.C."/>
            <person name="Han C."/>
            <person name="Tapia R."/>
            <person name="Davenport K."/>
            <person name="Daligault H."/>
            <person name="Erkkila T."/>
            <person name="Gu W."/>
            <person name="Munk A.C.C."/>
            <person name="Teshima H."/>
            <person name="Xu Y."/>
            <person name="Chain P."/>
            <person name="Chen A."/>
            <person name="Krypides N."/>
            <person name="Mavromatis K."/>
            <person name="Markowitz V."/>
            <person name="Szeto E."/>
            <person name="Ivanova N."/>
            <person name="Mikhailova N."/>
            <person name="Ovchinnikova G."/>
            <person name="Pagani I."/>
            <person name="Pati A."/>
            <person name="Goodwin L."/>
            <person name="Peters L."/>
            <person name="Pitluck S."/>
            <person name="Woyke T."/>
            <person name="Kerfeld C."/>
        </authorList>
    </citation>
    <scope>NUCLEOTIDE SEQUENCE [LARGE SCALE GENOMIC DNA]</scope>
    <source>
        <strain evidence="1 2">PCC 7112</strain>
    </source>
</reference>
<dbReference type="AlphaFoldDB" id="K9VM16"/>
<name>K9VM16_9CYAN</name>
<dbReference type="HOGENOM" id="CLU_1968339_0_0_3"/>
<evidence type="ECO:0000313" key="1">
    <source>
        <dbReference type="EMBL" id="AFZ08285.1"/>
    </source>
</evidence>
<evidence type="ECO:0000313" key="2">
    <source>
        <dbReference type="Proteomes" id="UP000010478"/>
    </source>
</evidence>
<dbReference type="Proteomes" id="UP000010478">
    <property type="component" value="Chromosome"/>
</dbReference>
<keyword evidence="2" id="KW-1185">Reference proteome</keyword>